<protein>
    <recommendedName>
        <fullName evidence="4">Serine/arginine repetitive matrix protein 2</fullName>
    </recommendedName>
</protein>
<reference evidence="3" key="1">
    <citation type="submission" date="2023-07" db="EMBL/GenBank/DDBJ databases">
        <title>30 novel species of actinomycetes from the DSMZ collection.</title>
        <authorList>
            <person name="Nouioui I."/>
        </authorList>
    </citation>
    <scope>NUCLEOTIDE SEQUENCE [LARGE SCALE GENOMIC DNA]</scope>
    <source>
        <strain evidence="3">DSM 44918</strain>
    </source>
</reference>
<feature type="region of interest" description="Disordered" evidence="1">
    <location>
        <begin position="166"/>
        <end position="205"/>
    </location>
</feature>
<accession>A0ABU2LSG8</accession>
<dbReference type="Proteomes" id="UP001183420">
    <property type="component" value="Unassembled WGS sequence"/>
</dbReference>
<evidence type="ECO:0008006" key="4">
    <source>
        <dbReference type="Google" id="ProtNLM"/>
    </source>
</evidence>
<evidence type="ECO:0000256" key="1">
    <source>
        <dbReference type="SAM" id="MobiDB-lite"/>
    </source>
</evidence>
<comment type="caution">
    <text evidence="2">The sequence shown here is derived from an EMBL/GenBank/DDBJ whole genome shotgun (WGS) entry which is preliminary data.</text>
</comment>
<feature type="region of interest" description="Disordered" evidence="1">
    <location>
        <begin position="220"/>
        <end position="367"/>
    </location>
</feature>
<dbReference type="EMBL" id="JAVREM010000025">
    <property type="protein sequence ID" value="MDT0320535.1"/>
    <property type="molecule type" value="Genomic_DNA"/>
</dbReference>
<evidence type="ECO:0000313" key="3">
    <source>
        <dbReference type="Proteomes" id="UP001183420"/>
    </source>
</evidence>
<gene>
    <name evidence="2" type="ORF">RNC47_19555</name>
</gene>
<feature type="compositionally biased region" description="Low complexity" evidence="1">
    <location>
        <begin position="313"/>
        <end position="327"/>
    </location>
</feature>
<keyword evidence="3" id="KW-1185">Reference proteome</keyword>
<dbReference type="RefSeq" id="WP_311600469.1">
    <property type="nucleotide sequence ID" value="NZ_JAVREM010000025.1"/>
</dbReference>
<feature type="compositionally biased region" description="Basic and acidic residues" evidence="1">
    <location>
        <begin position="298"/>
        <end position="312"/>
    </location>
</feature>
<name>A0ABU2LSG8_9ACTN</name>
<feature type="compositionally biased region" description="Polar residues" evidence="1">
    <location>
        <begin position="220"/>
        <end position="240"/>
    </location>
</feature>
<feature type="compositionally biased region" description="Pro residues" evidence="1">
    <location>
        <begin position="179"/>
        <end position="191"/>
    </location>
</feature>
<organism evidence="2 3">
    <name type="scientific">Streptomyces millisiae</name>
    <dbReference type="NCBI Taxonomy" id="3075542"/>
    <lineage>
        <taxon>Bacteria</taxon>
        <taxon>Bacillati</taxon>
        <taxon>Actinomycetota</taxon>
        <taxon>Actinomycetes</taxon>
        <taxon>Kitasatosporales</taxon>
        <taxon>Streptomycetaceae</taxon>
        <taxon>Streptomyces</taxon>
    </lineage>
</organism>
<sequence length="367" mass="40559">MPDFAMDYEELYAMQRGMHSLADQAGDGGGSGKFAEMGNRSASENTAVFGSSYLATQFGVFFRMSKSRTEKATEKLRQFGDTFEGVATALFQQDSEIAAGAAAASARSEFNRWLDEKERHDNWVEANETWNEYLESIGAADYFDEHPDAVMGEVCAADDRPSFCDQWEQDLDDGNAPQQPSPEEPPVPGEKPPSIMEFTNADGSTTEVTLEYDDETYEITSETSVTTLPDGETFTQTTEFTYDDDGNVTSESVTVSLPDDSETKTVTDYTYDENGEVVTETATTTHDDEETTSVTEYEGERTPGLRYDDRDYTVTTEGPDGTTTVEEITINEDGSGTRTVTETDEDGNETTTTYTREGPGNRWVEDD</sequence>
<proteinExistence type="predicted"/>
<evidence type="ECO:0000313" key="2">
    <source>
        <dbReference type="EMBL" id="MDT0320535.1"/>
    </source>
</evidence>